<dbReference type="Proteomes" id="UP000485058">
    <property type="component" value="Unassembled WGS sequence"/>
</dbReference>
<evidence type="ECO:0000313" key="2">
    <source>
        <dbReference type="EMBL" id="GFH23558.1"/>
    </source>
</evidence>
<accession>A0A699ZYW0</accession>
<comment type="caution">
    <text evidence="2">The sequence shown here is derived from an EMBL/GenBank/DDBJ whole genome shotgun (WGS) entry which is preliminary data.</text>
</comment>
<gene>
    <name evidence="2" type="ORF">HaLaN_21186</name>
</gene>
<sequence>MHRAGFGLVYPDDRASLSDSQGVRGERLLQPGTHTNPHWRRAHRALAEAVSFKKELVFTSYLSGDGVFLDMVLQFWSEFKYLGFGHFFVFGKDEAACRQVQEFSPDLSCVWDSVPVRPNSMGDPPLIWHMRWRMTGRLARLGYNIGSVDADMMLLSDPYVHLKSPPLSNMTVLCQEEAGMPYCNGGFMYVQNAAPDGPATWAFRFIAEITTRMMDDVPFMISLGKMKRETEHLCLTFDQVSHHPAPQ</sequence>
<evidence type="ECO:0000313" key="3">
    <source>
        <dbReference type="Proteomes" id="UP000485058"/>
    </source>
</evidence>
<dbReference type="EMBL" id="BLLF01002301">
    <property type="protein sequence ID" value="GFH23558.1"/>
    <property type="molecule type" value="Genomic_DNA"/>
</dbReference>
<protein>
    <recommendedName>
        <fullName evidence="1">Nucleotide-diphospho-sugar transferase domain-containing protein</fullName>
    </recommendedName>
</protein>
<organism evidence="2 3">
    <name type="scientific">Haematococcus lacustris</name>
    <name type="common">Green alga</name>
    <name type="synonym">Haematococcus pluvialis</name>
    <dbReference type="NCBI Taxonomy" id="44745"/>
    <lineage>
        <taxon>Eukaryota</taxon>
        <taxon>Viridiplantae</taxon>
        <taxon>Chlorophyta</taxon>
        <taxon>core chlorophytes</taxon>
        <taxon>Chlorophyceae</taxon>
        <taxon>CS clade</taxon>
        <taxon>Chlamydomonadales</taxon>
        <taxon>Haematococcaceae</taxon>
        <taxon>Haematococcus</taxon>
    </lineage>
</organism>
<reference evidence="2 3" key="1">
    <citation type="submission" date="2020-02" db="EMBL/GenBank/DDBJ databases">
        <title>Draft genome sequence of Haematococcus lacustris strain NIES-144.</title>
        <authorList>
            <person name="Morimoto D."/>
            <person name="Nakagawa S."/>
            <person name="Yoshida T."/>
            <person name="Sawayama S."/>
        </authorList>
    </citation>
    <scope>NUCLEOTIDE SEQUENCE [LARGE SCALE GENOMIC DNA]</scope>
    <source>
        <strain evidence="2 3">NIES-144</strain>
    </source>
</reference>
<dbReference type="InterPro" id="IPR005069">
    <property type="entry name" value="Nucl-diP-sugar_transferase"/>
</dbReference>
<name>A0A699ZYW0_HAELA</name>
<dbReference type="AlphaFoldDB" id="A0A699ZYW0"/>
<evidence type="ECO:0000259" key="1">
    <source>
        <dbReference type="Pfam" id="PF03407"/>
    </source>
</evidence>
<feature type="domain" description="Nucleotide-diphospho-sugar transferase" evidence="1">
    <location>
        <begin position="86"/>
        <end position="192"/>
    </location>
</feature>
<proteinExistence type="predicted"/>
<dbReference type="Pfam" id="PF03407">
    <property type="entry name" value="Nucleotid_trans"/>
    <property type="match status" value="1"/>
</dbReference>
<keyword evidence="3" id="KW-1185">Reference proteome</keyword>